<keyword evidence="4" id="KW-1185">Reference proteome</keyword>
<keyword evidence="2" id="KW-1133">Transmembrane helix</keyword>
<keyword evidence="2" id="KW-0472">Membrane</keyword>
<protein>
    <submittedName>
        <fullName evidence="3">Uncharacterized protein</fullName>
    </submittedName>
</protein>
<gene>
    <name evidence="3" type="ORF">EJ02DRAFT_477986</name>
</gene>
<evidence type="ECO:0000256" key="2">
    <source>
        <dbReference type="SAM" id="Phobius"/>
    </source>
</evidence>
<reference evidence="3" key="1">
    <citation type="journal article" date="2020" name="Stud. Mycol.">
        <title>101 Dothideomycetes genomes: a test case for predicting lifestyles and emergence of pathogens.</title>
        <authorList>
            <person name="Haridas S."/>
            <person name="Albert R."/>
            <person name="Binder M."/>
            <person name="Bloem J."/>
            <person name="Labutti K."/>
            <person name="Salamov A."/>
            <person name="Andreopoulos B."/>
            <person name="Baker S."/>
            <person name="Barry K."/>
            <person name="Bills G."/>
            <person name="Bluhm B."/>
            <person name="Cannon C."/>
            <person name="Castanera R."/>
            <person name="Culley D."/>
            <person name="Daum C."/>
            <person name="Ezra D."/>
            <person name="Gonzalez J."/>
            <person name="Henrissat B."/>
            <person name="Kuo A."/>
            <person name="Liang C."/>
            <person name="Lipzen A."/>
            <person name="Lutzoni F."/>
            <person name="Magnuson J."/>
            <person name="Mondo S."/>
            <person name="Nolan M."/>
            <person name="Ohm R."/>
            <person name="Pangilinan J."/>
            <person name="Park H.-J."/>
            <person name="Ramirez L."/>
            <person name="Alfaro M."/>
            <person name="Sun H."/>
            <person name="Tritt A."/>
            <person name="Yoshinaga Y."/>
            <person name="Zwiers L.-H."/>
            <person name="Turgeon B."/>
            <person name="Goodwin S."/>
            <person name="Spatafora J."/>
            <person name="Crous P."/>
            <person name="Grigoriev I."/>
        </authorList>
    </citation>
    <scope>NUCLEOTIDE SEQUENCE</scope>
    <source>
        <strain evidence="3">CBS 161.51</strain>
    </source>
</reference>
<name>A0A6A5SYH1_9PLEO</name>
<dbReference type="EMBL" id="ML976012">
    <property type="protein sequence ID" value="KAF1945020.1"/>
    <property type="molecule type" value="Genomic_DNA"/>
</dbReference>
<evidence type="ECO:0000313" key="3">
    <source>
        <dbReference type="EMBL" id="KAF1945020.1"/>
    </source>
</evidence>
<feature type="region of interest" description="Disordered" evidence="1">
    <location>
        <begin position="1"/>
        <end position="21"/>
    </location>
</feature>
<evidence type="ECO:0000256" key="1">
    <source>
        <dbReference type="SAM" id="MobiDB-lite"/>
    </source>
</evidence>
<evidence type="ECO:0000313" key="4">
    <source>
        <dbReference type="Proteomes" id="UP000800038"/>
    </source>
</evidence>
<feature type="compositionally biased region" description="Basic and acidic residues" evidence="1">
    <location>
        <begin position="1"/>
        <end position="10"/>
    </location>
</feature>
<keyword evidence="2" id="KW-0812">Transmembrane</keyword>
<proteinExistence type="predicted"/>
<organism evidence="3 4">
    <name type="scientific">Clathrospora elynae</name>
    <dbReference type="NCBI Taxonomy" id="706981"/>
    <lineage>
        <taxon>Eukaryota</taxon>
        <taxon>Fungi</taxon>
        <taxon>Dikarya</taxon>
        <taxon>Ascomycota</taxon>
        <taxon>Pezizomycotina</taxon>
        <taxon>Dothideomycetes</taxon>
        <taxon>Pleosporomycetidae</taxon>
        <taxon>Pleosporales</taxon>
        <taxon>Diademaceae</taxon>
        <taxon>Clathrospora</taxon>
    </lineage>
</organism>
<dbReference type="AlphaFoldDB" id="A0A6A5SYH1"/>
<sequence>MEVADSKVEKEEEDASLDNGLTERQDKETFIKEWRQYGTIGVLFDIIASICGLYAGDWATINKYMKLLAVRGRTLKAIASVEPDEFDRGPKNQGLWLLILLQLYLARELVAPSSPS</sequence>
<accession>A0A6A5SYH1</accession>
<dbReference type="Proteomes" id="UP000800038">
    <property type="component" value="Unassembled WGS sequence"/>
</dbReference>
<feature type="transmembrane region" description="Helical" evidence="2">
    <location>
        <begin position="37"/>
        <end position="56"/>
    </location>
</feature>